<accession>A0ABS5EE18</accession>
<feature type="transmembrane region" description="Helical" evidence="1">
    <location>
        <begin position="58"/>
        <end position="79"/>
    </location>
</feature>
<organism evidence="2 3">
    <name type="scientific">Neoroseomonas terrae</name>
    <dbReference type="NCBI Taxonomy" id="424799"/>
    <lineage>
        <taxon>Bacteria</taxon>
        <taxon>Pseudomonadati</taxon>
        <taxon>Pseudomonadota</taxon>
        <taxon>Alphaproteobacteria</taxon>
        <taxon>Acetobacterales</taxon>
        <taxon>Acetobacteraceae</taxon>
        <taxon>Neoroseomonas</taxon>
    </lineage>
</organism>
<keyword evidence="3" id="KW-1185">Reference proteome</keyword>
<feature type="transmembrane region" description="Helical" evidence="1">
    <location>
        <begin position="241"/>
        <end position="264"/>
    </location>
</feature>
<evidence type="ECO:0000256" key="1">
    <source>
        <dbReference type="SAM" id="Phobius"/>
    </source>
</evidence>
<keyword evidence="1" id="KW-0472">Membrane</keyword>
<proteinExistence type="predicted"/>
<keyword evidence="1" id="KW-0812">Transmembrane</keyword>
<dbReference type="Pfam" id="PF05987">
    <property type="entry name" value="DUF898"/>
    <property type="match status" value="1"/>
</dbReference>
<feature type="transmembrane region" description="Helical" evidence="1">
    <location>
        <begin position="349"/>
        <end position="365"/>
    </location>
</feature>
<reference evidence="3" key="1">
    <citation type="journal article" date="2021" name="Syst. Appl. Microbiol.">
        <title>Roseomonas hellenica sp. nov., isolated from roots of wild-growing Alkanna tinctoria.</title>
        <authorList>
            <person name="Rat A."/>
            <person name="Naranjo H.D."/>
            <person name="Lebbe L."/>
            <person name="Cnockaert M."/>
            <person name="Krigas N."/>
            <person name="Grigoriadou K."/>
            <person name="Maloupa E."/>
            <person name="Willems A."/>
        </authorList>
    </citation>
    <scope>NUCLEOTIDE SEQUENCE [LARGE SCALE GENOMIC DNA]</scope>
    <source>
        <strain evidence="3">LMG 31159</strain>
    </source>
</reference>
<feature type="transmembrane region" description="Helical" evidence="1">
    <location>
        <begin position="108"/>
        <end position="129"/>
    </location>
</feature>
<evidence type="ECO:0000313" key="2">
    <source>
        <dbReference type="EMBL" id="MBR0649264.1"/>
    </source>
</evidence>
<dbReference type="EMBL" id="JAAEDI010000005">
    <property type="protein sequence ID" value="MBR0649264.1"/>
    <property type="molecule type" value="Genomic_DNA"/>
</dbReference>
<dbReference type="Proteomes" id="UP000698752">
    <property type="component" value="Unassembled WGS sequence"/>
</dbReference>
<gene>
    <name evidence="2" type="ORF">GXW78_06300</name>
</gene>
<feature type="transmembrane region" description="Helical" evidence="1">
    <location>
        <begin position="135"/>
        <end position="156"/>
    </location>
</feature>
<keyword evidence="1" id="KW-1133">Transmembrane helix</keyword>
<comment type="caution">
    <text evidence="2">The sequence shown here is derived from an EMBL/GenBank/DDBJ whole genome shotgun (WGS) entry which is preliminary data.</text>
</comment>
<protein>
    <submittedName>
        <fullName evidence="2">DUF898 domain-containing protein</fullName>
    </submittedName>
</protein>
<dbReference type="InterPro" id="IPR010295">
    <property type="entry name" value="DUF898"/>
</dbReference>
<evidence type="ECO:0000313" key="3">
    <source>
        <dbReference type="Proteomes" id="UP000698752"/>
    </source>
</evidence>
<sequence length="413" mass="45208">MATASFRVHDRACSRMMAGEDAPNRDMLDQPPAHAPALPAGHAIPGQPMAWGGREGRLFGIFFGNLLLGVLTLGIYRFWGIVRIRRYVWTHLAVLGDRLEYAGTGGELFRGFLIVLLLLVPLWLLGIAGEFLRVLHPWLAVAVPVTQFAILLFLLAAGRHAARRYLASRTIWRGIRLVVTGSPWRCARVQFLWFLATLLTLGIARPWGLAAEARWSLGRLNLGTQPFIFTGRARQILRPFLASYILALLSVGAAGVAVAVLWQSDAFDTLRQMGGTPAPAPEQVAIAVGKLAIASLGLLALVSPLLMLAWFSFAAAAMRWRWQNLAFGGARLALSDVTGWSVARLQLGNLFLMWISLGLLYPVVVRRRVEFLTRRLWAERYPDVSPARQAVLGQLNAEGLANILDAGGAGIGL</sequence>
<name>A0ABS5EE18_9PROT</name>
<feature type="transmembrane region" description="Helical" evidence="1">
    <location>
        <begin position="284"/>
        <end position="313"/>
    </location>
</feature>